<evidence type="ECO:0000259" key="2">
    <source>
        <dbReference type="Pfam" id="PF02627"/>
    </source>
</evidence>
<dbReference type="EMBL" id="JANAFB010000042">
    <property type="protein sequence ID" value="MCP3426910.1"/>
    <property type="molecule type" value="Genomic_DNA"/>
</dbReference>
<dbReference type="Pfam" id="PF02627">
    <property type="entry name" value="CMD"/>
    <property type="match status" value="1"/>
</dbReference>
<feature type="non-terminal residue" evidence="3">
    <location>
        <position position="1"/>
    </location>
</feature>
<dbReference type="RefSeq" id="WP_254168278.1">
    <property type="nucleotide sequence ID" value="NZ_JANAFB010000042.1"/>
</dbReference>
<comment type="caution">
    <text evidence="3">The sequence shown here is derived from an EMBL/GenBank/DDBJ whole genome shotgun (WGS) entry which is preliminary data.</text>
</comment>
<feature type="compositionally biased region" description="Polar residues" evidence="1">
    <location>
        <begin position="140"/>
        <end position="157"/>
    </location>
</feature>
<keyword evidence="3" id="KW-0575">Peroxidase</keyword>
<feature type="domain" description="Carboxymuconolactone decarboxylase-like" evidence="2">
    <location>
        <begin position="219"/>
        <end position="274"/>
    </location>
</feature>
<dbReference type="NCBIfam" id="TIGR00778">
    <property type="entry name" value="ahpD_dom"/>
    <property type="match status" value="1"/>
</dbReference>
<proteinExistence type="predicted"/>
<dbReference type="GO" id="GO:0051920">
    <property type="term" value="F:peroxiredoxin activity"/>
    <property type="evidence" value="ECO:0007669"/>
    <property type="project" value="InterPro"/>
</dbReference>
<accession>A0A9X2KJA6</accession>
<name>A0A9X2KJA6_9MICC</name>
<evidence type="ECO:0000313" key="4">
    <source>
        <dbReference type="Proteomes" id="UP001139502"/>
    </source>
</evidence>
<feature type="region of interest" description="Disordered" evidence="1">
    <location>
        <begin position="292"/>
        <end position="333"/>
    </location>
</feature>
<reference evidence="3" key="1">
    <citation type="submission" date="2022-06" db="EMBL/GenBank/DDBJ databases">
        <title>Rothia sp. isolated from sandalwood seedling.</title>
        <authorList>
            <person name="Tuikhar N."/>
            <person name="Kirdat K."/>
            <person name="Thorat V."/>
            <person name="Swetha P."/>
            <person name="Padma S."/>
            <person name="Sundararaj R."/>
            <person name="Yadav A."/>
        </authorList>
    </citation>
    <scope>NUCLEOTIDE SEQUENCE</scope>
    <source>
        <strain evidence="3">AR01</strain>
    </source>
</reference>
<dbReference type="InterPro" id="IPR004675">
    <property type="entry name" value="AhpD_core"/>
</dbReference>
<dbReference type="InterPro" id="IPR029032">
    <property type="entry name" value="AhpD-like"/>
</dbReference>
<organism evidence="3 4">
    <name type="scientific">Rothia santali</name>
    <dbReference type="NCBI Taxonomy" id="2949643"/>
    <lineage>
        <taxon>Bacteria</taxon>
        <taxon>Bacillati</taxon>
        <taxon>Actinomycetota</taxon>
        <taxon>Actinomycetes</taxon>
        <taxon>Micrococcales</taxon>
        <taxon>Micrococcaceae</taxon>
        <taxon>Rothia</taxon>
    </lineage>
</organism>
<dbReference type="InterPro" id="IPR010195">
    <property type="entry name" value="Uncharacterised_peroxidase-rel"/>
</dbReference>
<feature type="compositionally biased region" description="Basic and acidic residues" evidence="1">
    <location>
        <begin position="292"/>
        <end position="322"/>
    </location>
</feature>
<dbReference type="Gene3D" id="1.20.1290.10">
    <property type="entry name" value="AhpD-like"/>
    <property type="match status" value="2"/>
</dbReference>
<dbReference type="SUPFAM" id="SSF69118">
    <property type="entry name" value="AhpD-like"/>
    <property type="match status" value="2"/>
</dbReference>
<evidence type="ECO:0000256" key="1">
    <source>
        <dbReference type="SAM" id="MobiDB-lite"/>
    </source>
</evidence>
<dbReference type="PANTHER" id="PTHR35446:SF2">
    <property type="entry name" value="CARBOXYMUCONOLACTONE DECARBOXYLASE-LIKE DOMAIN-CONTAINING PROTEIN"/>
    <property type="match status" value="1"/>
</dbReference>
<protein>
    <submittedName>
        <fullName evidence="3">Peroxidase-related enzyme</fullName>
    </submittedName>
</protein>
<sequence>GPTFRLPAAARRALGEGLAAALEYAHLLVLHPRDSAPRHLGELLDTGWGEDGVVSLAQLISFLSFQIRAAESLAALGGDDSSSGAAAGGIDDAEAPAGAASAGAALGSGTATLAGSAVPTGSEAPADAETQSGAEAPVGSQATAGSTTLAGSETPTTLHERVTEYPDLKRPDRFTRGGLGWLPWIEPVAEDALTDRQREALVERARTKSPYFRLLVRDPDALEARTLTDFDIFYNVDGGLSRAEREVAATVASRLNGCLFCASIHSHRAVQEDASYLDAVQRLLDDGVEAELRRGTGDESSHRPVDESSGRSEGESSPRLADESSSGTGLPSAEAGARWDAIVAASAALTRTPQAFSAGHVDRLHRAGLEDGEIVDMINGAAFFNWANRLMLSLGEPERIGA</sequence>
<feature type="region of interest" description="Disordered" evidence="1">
    <location>
        <begin position="115"/>
        <end position="165"/>
    </location>
</feature>
<dbReference type="InterPro" id="IPR003779">
    <property type="entry name" value="CMD-like"/>
</dbReference>
<evidence type="ECO:0000313" key="3">
    <source>
        <dbReference type="EMBL" id="MCP3426910.1"/>
    </source>
</evidence>
<dbReference type="NCBIfam" id="TIGR01926">
    <property type="entry name" value="peroxid_rel"/>
    <property type="match status" value="1"/>
</dbReference>
<keyword evidence="3" id="KW-0560">Oxidoreductase</keyword>
<gene>
    <name evidence="3" type="ORF">NBM05_13060</name>
</gene>
<dbReference type="Proteomes" id="UP001139502">
    <property type="component" value="Unassembled WGS sequence"/>
</dbReference>
<keyword evidence="4" id="KW-1185">Reference proteome</keyword>
<dbReference type="PANTHER" id="PTHR35446">
    <property type="entry name" value="SI:CH211-175M2.5"/>
    <property type="match status" value="1"/>
</dbReference>
<dbReference type="AlphaFoldDB" id="A0A9X2KJA6"/>